<dbReference type="PANTHER" id="PTHR33273:SF4">
    <property type="entry name" value="ENDONUCLEASE_EXONUCLEASE_PHOSPHATASE DOMAIN-CONTAINING PROTEIN"/>
    <property type="match status" value="1"/>
</dbReference>
<keyword evidence="2" id="KW-0695">RNA-directed DNA polymerase</keyword>
<dbReference type="SUPFAM" id="SSF56219">
    <property type="entry name" value="DNase I-like"/>
    <property type="match status" value="1"/>
</dbReference>
<dbReference type="Gene3D" id="3.60.10.10">
    <property type="entry name" value="Endonuclease/exonuclease/phosphatase"/>
    <property type="match status" value="1"/>
</dbReference>
<gene>
    <name evidence="2" type="ORF">FWK35_00010857</name>
</gene>
<dbReference type="AlphaFoldDB" id="A0A6G0YRI1"/>
<sequence>MDPHNTILLNWNANGLKNKRNTLLAFLAHHNIGIACITETHLSSSGKIKFPGYILHHEDRVTQSRAMGGVAILVLAQIKQQVIPNLNLLCLEAVAVLIKLNNRYVTIVSAYQSPSRQMHISDYDKIMSLDNSIIMAGDLNIVIDSQILDILLIKSIPFNCIQEALAELDSDHIPVKITINSSSQSYQSNNSLIKGKPNWNIFSNQINTNLIIPKTIPTIQAAEQMFEHLTAVIADAARACSKPTLHNT</sequence>
<keyword evidence="2" id="KW-0808">Transferase</keyword>
<dbReference type="Proteomes" id="UP000478052">
    <property type="component" value="Unassembled WGS sequence"/>
</dbReference>
<accession>A0A6G0YRI1</accession>
<keyword evidence="2" id="KW-0548">Nucleotidyltransferase</keyword>
<protein>
    <submittedName>
        <fullName evidence="2">Putative RNA-directed DNA polymerase</fullName>
    </submittedName>
</protein>
<organism evidence="2 3">
    <name type="scientific">Aphis craccivora</name>
    <name type="common">Cowpea aphid</name>
    <dbReference type="NCBI Taxonomy" id="307492"/>
    <lineage>
        <taxon>Eukaryota</taxon>
        <taxon>Metazoa</taxon>
        <taxon>Ecdysozoa</taxon>
        <taxon>Arthropoda</taxon>
        <taxon>Hexapoda</taxon>
        <taxon>Insecta</taxon>
        <taxon>Pterygota</taxon>
        <taxon>Neoptera</taxon>
        <taxon>Paraneoptera</taxon>
        <taxon>Hemiptera</taxon>
        <taxon>Sternorrhyncha</taxon>
        <taxon>Aphidomorpha</taxon>
        <taxon>Aphidoidea</taxon>
        <taxon>Aphididae</taxon>
        <taxon>Aphidini</taxon>
        <taxon>Aphis</taxon>
        <taxon>Aphis</taxon>
    </lineage>
</organism>
<dbReference type="GO" id="GO:0003964">
    <property type="term" value="F:RNA-directed DNA polymerase activity"/>
    <property type="evidence" value="ECO:0007669"/>
    <property type="project" value="UniProtKB-KW"/>
</dbReference>
<dbReference type="InterPro" id="IPR005135">
    <property type="entry name" value="Endo/exonuclease/phosphatase"/>
</dbReference>
<evidence type="ECO:0000313" key="2">
    <source>
        <dbReference type="EMBL" id="KAF0760384.1"/>
    </source>
</evidence>
<dbReference type="PANTHER" id="PTHR33273">
    <property type="entry name" value="DOMAIN-CONTAINING PROTEIN, PUTATIVE-RELATED"/>
    <property type="match status" value="1"/>
</dbReference>
<dbReference type="EMBL" id="VUJU01002694">
    <property type="protein sequence ID" value="KAF0760384.1"/>
    <property type="molecule type" value="Genomic_DNA"/>
</dbReference>
<dbReference type="Pfam" id="PF03372">
    <property type="entry name" value="Exo_endo_phos"/>
    <property type="match status" value="1"/>
</dbReference>
<comment type="caution">
    <text evidence="2">The sequence shown here is derived from an EMBL/GenBank/DDBJ whole genome shotgun (WGS) entry which is preliminary data.</text>
</comment>
<feature type="domain" description="Endonuclease/exonuclease/phosphatase" evidence="1">
    <location>
        <begin position="10"/>
        <end position="146"/>
    </location>
</feature>
<evidence type="ECO:0000313" key="3">
    <source>
        <dbReference type="Proteomes" id="UP000478052"/>
    </source>
</evidence>
<evidence type="ECO:0000259" key="1">
    <source>
        <dbReference type="Pfam" id="PF03372"/>
    </source>
</evidence>
<keyword evidence="3" id="KW-1185">Reference proteome</keyword>
<name>A0A6G0YRI1_APHCR</name>
<dbReference type="OrthoDB" id="6629622at2759"/>
<dbReference type="InterPro" id="IPR036691">
    <property type="entry name" value="Endo/exonu/phosph_ase_sf"/>
</dbReference>
<reference evidence="2 3" key="1">
    <citation type="submission" date="2019-08" db="EMBL/GenBank/DDBJ databases">
        <title>Whole genome of Aphis craccivora.</title>
        <authorList>
            <person name="Voronova N.V."/>
            <person name="Shulinski R.S."/>
            <person name="Bandarenka Y.V."/>
            <person name="Zhorov D.G."/>
            <person name="Warner D."/>
        </authorList>
    </citation>
    <scope>NUCLEOTIDE SEQUENCE [LARGE SCALE GENOMIC DNA]</scope>
    <source>
        <strain evidence="2">180601</strain>
        <tissue evidence="2">Whole Body</tissue>
    </source>
</reference>
<proteinExistence type="predicted"/>